<comment type="caution">
    <text evidence="2">The sequence shown here is derived from an EMBL/GenBank/DDBJ whole genome shotgun (WGS) entry which is preliminary data.</text>
</comment>
<evidence type="ECO:0000256" key="1">
    <source>
        <dbReference type="SAM" id="MobiDB-lite"/>
    </source>
</evidence>
<reference evidence="2 3" key="2">
    <citation type="journal article" date="2019" name="G3 (Bethesda)">
        <title>Hybrid Assembly of the Genome of the Entomopathogenic Nematode Steinernema carpocapsae Identifies the X-Chromosome.</title>
        <authorList>
            <person name="Serra L."/>
            <person name="Macchietto M."/>
            <person name="Macias-Munoz A."/>
            <person name="McGill C.J."/>
            <person name="Rodriguez I.M."/>
            <person name="Rodriguez B."/>
            <person name="Murad R."/>
            <person name="Mortazavi A."/>
        </authorList>
    </citation>
    <scope>NUCLEOTIDE SEQUENCE [LARGE SCALE GENOMIC DNA]</scope>
    <source>
        <strain evidence="2 3">ALL</strain>
    </source>
</reference>
<organism evidence="2 3">
    <name type="scientific">Steinernema carpocapsae</name>
    <name type="common">Entomopathogenic nematode</name>
    <dbReference type="NCBI Taxonomy" id="34508"/>
    <lineage>
        <taxon>Eukaryota</taxon>
        <taxon>Metazoa</taxon>
        <taxon>Ecdysozoa</taxon>
        <taxon>Nematoda</taxon>
        <taxon>Chromadorea</taxon>
        <taxon>Rhabditida</taxon>
        <taxon>Tylenchina</taxon>
        <taxon>Panagrolaimomorpha</taxon>
        <taxon>Strongyloidoidea</taxon>
        <taxon>Steinernematidae</taxon>
        <taxon>Steinernema</taxon>
    </lineage>
</organism>
<protein>
    <submittedName>
        <fullName evidence="2">Uncharacterized protein</fullName>
    </submittedName>
</protein>
<keyword evidence="3" id="KW-1185">Reference proteome</keyword>
<dbReference type="EMBL" id="AZBU02000001">
    <property type="protein sequence ID" value="TMS35570.1"/>
    <property type="molecule type" value="Genomic_DNA"/>
</dbReference>
<sequence length="78" mass="8467">MIHNDRALRRIVWLLRSVVGNSRRATVPSVTRPSVGSAGRSTGRRPRVPTGEKEIPGEKKTLARKRSVRKQIGPGGGG</sequence>
<proteinExistence type="predicted"/>
<name>A0A4U8UQN6_STECR</name>
<gene>
    <name evidence="2" type="ORF">L596_002948</name>
</gene>
<evidence type="ECO:0000313" key="3">
    <source>
        <dbReference type="Proteomes" id="UP000298663"/>
    </source>
</evidence>
<evidence type="ECO:0000313" key="2">
    <source>
        <dbReference type="EMBL" id="TMS35570.1"/>
    </source>
</evidence>
<feature type="compositionally biased region" description="Basic and acidic residues" evidence="1">
    <location>
        <begin position="50"/>
        <end position="61"/>
    </location>
</feature>
<dbReference type="AlphaFoldDB" id="A0A4U8UQN6"/>
<dbReference type="Proteomes" id="UP000298663">
    <property type="component" value="Unassembled WGS sequence"/>
</dbReference>
<accession>A0A4U8UQN6</accession>
<feature type="region of interest" description="Disordered" evidence="1">
    <location>
        <begin position="26"/>
        <end position="78"/>
    </location>
</feature>
<dbReference type="OrthoDB" id="5838215at2759"/>
<reference evidence="2 3" key="1">
    <citation type="journal article" date="2015" name="Genome Biol.">
        <title>Comparative genomics of Steinernema reveals deeply conserved gene regulatory networks.</title>
        <authorList>
            <person name="Dillman A.R."/>
            <person name="Macchietto M."/>
            <person name="Porter C.F."/>
            <person name="Rogers A."/>
            <person name="Williams B."/>
            <person name="Antoshechkin I."/>
            <person name="Lee M.M."/>
            <person name="Goodwin Z."/>
            <person name="Lu X."/>
            <person name="Lewis E.E."/>
            <person name="Goodrich-Blair H."/>
            <person name="Stock S.P."/>
            <person name="Adams B.J."/>
            <person name="Sternberg P.W."/>
            <person name="Mortazavi A."/>
        </authorList>
    </citation>
    <scope>NUCLEOTIDE SEQUENCE [LARGE SCALE GENOMIC DNA]</scope>
    <source>
        <strain evidence="2 3">ALL</strain>
    </source>
</reference>